<dbReference type="AlphaFoldDB" id="F4X855"/>
<reference evidence="2" key="1">
    <citation type="submission" date="2011-02" db="EMBL/GenBank/DDBJ databases">
        <title>The genome of the leaf-cutting ant Acromyrmex echinatior suggests key adaptations to social evolution and fungus farming.</title>
        <authorList>
            <person name="Nygaard S."/>
            <person name="Zhang G."/>
        </authorList>
    </citation>
    <scope>NUCLEOTIDE SEQUENCE</scope>
</reference>
<gene>
    <name evidence="2" type="ORF">G5I_14594</name>
</gene>
<accession>F4X855</accession>
<protein>
    <submittedName>
        <fullName evidence="2">Uncharacterized protein</fullName>
    </submittedName>
</protein>
<sequence>MSVGRRNHAAEELCTQLANDKSYLELAGEMYNFAGFVRNSAKDAEKPGARRIPRVSSIYICNSVAFDRKYTDETERKSDNERESESERIWKGQKLLGISKRDTQTVHTVGVYTGEPQTRACSPSGYAPALNADPKENEG</sequence>
<feature type="region of interest" description="Disordered" evidence="1">
    <location>
        <begin position="119"/>
        <end position="139"/>
    </location>
</feature>
<keyword evidence="3" id="KW-1185">Reference proteome</keyword>
<dbReference type="Proteomes" id="UP000007755">
    <property type="component" value="Unassembled WGS sequence"/>
</dbReference>
<evidence type="ECO:0000313" key="3">
    <source>
        <dbReference type="Proteomes" id="UP000007755"/>
    </source>
</evidence>
<name>F4X855_ACREC</name>
<proteinExistence type="predicted"/>
<organism evidence="3">
    <name type="scientific">Acromyrmex echinatior</name>
    <name type="common">Panamanian leafcutter ant</name>
    <name type="synonym">Acromyrmex octospinosus echinatior</name>
    <dbReference type="NCBI Taxonomy" id="103372"/>
    <lineage>
        <taxon>Eukaryota</taxon>
        <taxon>Metazoa</taxon>
        <taxon>Ecdysozoa</taxon>
        <taxon>Arthropoda</taxon>
        <taxon>Hexapoda</taxon>
        <taxon>Insecta</taxon>
        <taxon>Pterygota</taxon>
        <taxon>Neoptera</taxon>
        <taxon>Endopterygota</taxon>
        <taxon>Hymenoptera</taxon>
        <taxon>Apocrita</taxon>
        <taxon>Aculeata</taxon>
        <taxon>Formicoidea</taxon>
        <taxon>Formicidae</taxon>
        <taxon>Myrmicinae</taxon>
        <taxon>Acromyrmex</taxon>
    </lineage>
</organism>
<evidence type="ECO:0000256" key="1">
    <source>
        <dbReference type="SAM" id="MobiDB-lite"/>
    </source>
</evidence>
<dbReference type="EMBL" id="GL888932">
    <property type="protein sequence ID" value="EGI57124.1"/>
    <property type="molecule type" value="Genomic_DNA"/>
</dbReference>
<dbReference type="InParanoid" id="F4X855"/>
<evidence type="ECO:0000313" key="2">
    <source>
        <dbReference type="EMBL" id="EGI57124.1"/>
    </source>
</evidence>